<keyword evidence="1" id="KW-0813">Transport</keyword>
<keyword evidence="7" id="KW-0732">Signal</keyword>
<gene>
    <name evidence="9" type="ORF">NM06_16470</name>
</gene>
<dbReference type="InterPro" id="IPR036909">
    <property type="entry name" value="Cyt_c-like_dom_sf"/>
</dbReference>
<dbReference type="EMBL" id="JRWP01000043">
    <property type="protein sequence ID" value="KGY07553.1"/>
    <property type="molecule type" value="Genomic_DNA"/>
</dbReference>
<keyword evidence="5 6" id="KW-0408">Iron</keyword>
<evidence type="ECO:0000256" key="6">
    <source>
        <dbReference type="PROSITE-ProRule" id="PRU00433"/>
    </source>
</evidence>
<evidence type="ECO:0000313" key="10">
    <source>
        <dbReference type="Proteomes" id="UP000030451"/>
    </source>
</evidence>
<evidence type="ECO:0000256" key="3">
    <source>
        <dbReference type="ARBA" id="ARBA00022723"/>
    </source>
</evidence>
<dbReference type="OrthoDB" id="9773456at2"/>
<dbReference type="Proteomes" id="UP000030451">
    <property type="component" value="Unassembled WGS sequence"/>
</dbReference>
<dbReference type="STRING" id="379097.SE23_03360"/>
<dbReference type="RefSeq" id="WP_038192230.1">
    <property type="nucleotide sequence ID" value="NZ_JRWP01000043.1"/>
</dbReference>
<dbReference type="GO" id="GO:0046872">
    <property type="term" value="F:metal ion binding"/>
    <property type="evidence" value="ECO:0007669"/>
    <property type="project" value="UniProtKB-KW"/>
</dbReference>
<dbReference type="InterPro" id="IPR009056">
    <property type="entry name" value="Cyt_c-like_dom"/>
</dbReference>
<proteinExistence type="predicted"/>
<sequence>MKPILTLFALLFASHLHATQFGDAELGKIKSPSCVFCHGATGVAVNKSYPNLNGQNAQYLFQSMLDYKSGNRSGPLAEMMAAQLSRLNEQDLKDIAAYYAQQNTQAH</sequence>
<evidence type="ECO:0000259" key="8">
    <source>
        <dbReference type="PROSITE" id="PS51007"/>
    </source>
</evidence>
<dbReference type="Pfam" id="PF00034">
    <property type="entry name" value="Cytochrom_C"/>
    <property type="match status" value="1"/>
</dbReference>
<feature type="signal peptide" evidence="7">
    <location>
        <begin position="1"/>
        <end position="18"/>
    </location>
</feature>
<dbReference type="PANTHER" id="PTHR33751">
    <property type="entry name" value="CBB3-TYPE CYTOCHROME C OXIDASE SUBUNIT FIXP"/>
    <property type="match status" value="1"/>
</dbReference>
<organism evidence="9 10">
    <name type="scientific">Photobacterium sp. (strain ATCC 43367)</name>
    <dbReference type="NCBI Taxonomy" id="379097"/>
    <lineage>
        <taxon>Bacteria</taxon>
        <taxon>Pseudomonadati</taxon>
        <taxon>Pseudomonadota</taxon>
        <taxon>Gammaproteobacteria</taxon>
        <taxon>Vibrionales</taxon>
        <taxon>Vibrionaceae</taxon>
        <taxon>Vibrio</taxon>
        <taxon>Vibrio oreintalis group</taxon>
    </lineage>
</organism>
<evidence type="ECO:0000256" key="2">
    <source>
        <dbReference type="ARBA" id="ARBA00022617"/>
    </source>
</evidence>
<keyword evidence="2 6" id="KW-0349">Heme</keyword>
<feature type="chain" id="PRO_5002010813" evidence="7">
    <location>
        <begin position="19"/>
        <end position="107"/>
    </location>
</feature>
<dbReference type="AlphaFoldDB" id="A0A0A5JHY8"/>
<evidence type="ECO:0000256" key="5">
    <source>
        <dbReference type="ARBA" id="ARBA00023004"/>
    </source>
</evidence>
<evidence type="ECO:0000256" key="1">
    <source>
        <dbReference type="ARBA" id="ARBA00022448"/>
    </source>
</evidence>
<dbReference type="PANTHER" id="PTHR33751:SF9">
    <property type="entry name" value="CYTOCHROME C4"/>
    <property type="match status" value="1"/>
</dbReference>
<evidence type="ECO:0000256" key="4">
    <source>
        <dbReference type="ARBA" id="ARBA00022982"/>
    </source>
</evidence>
<dbReference type="SUPFAM" id="SSF46626">
    <property type="entry name" value="Cytochrome c"/>
    <property type="match status" value="1"/>
</dbReference>
<feature type="domain" description="Cytochrome c" evidence="8">
    <location>
        <begin position="22"/>
        <end position="103"/>
    </location>
</feature>
<keyword evidence="4" id="KW-0249">Electron transport</keyword>
<dbReference type="InterPro" id="IPR050597">
    <property type="entry name" value="Cytochrome_c_Oxidase_Subunit"/>
</dbReference>
<accession>A0A0A5JHY8</accession>
<name>A0A0A5JHY8_PHOS4</name>
<protein>
    <submittedName>
        <fullName evidence="9">Cytochrome C554</fullName>
    </submittedName>
</protein>
<evidence type="ECO:0000256" key="7">
    <source>
        <dbReference type="SAM" id="SignalP"/>
    </source>
</evidence>
<dbReference type="GO" id="GO:0020037">
    <property type="term" value="F:heme binding"/>
    <property type="evidence" value="ECO:0007669"/>
    <property type="project" value="InterPro"/>
</dbReference>
<comment type="caution">
    <text evidence="9">The sequence shown here is derived from an EMBL/GenBank/DDBJ whole genome shotgun (WGS) entry which is preliminary data.</text>
</comment>
<dbReference type="PROSITE" id="PS51007">
    <property type="entry name" value="CYTC"/>
    <property type="match status" value="1"/>
</dbReference>
<keyword evidence="3 6" id="KW-0479">Metal-binding</keyword>
<dbReference type="Gene3D" id="1.10.760.10">
    <property type="entry name" value="Cytochrome c-like domain"/>
    <property type="match status" value="1"/>
</dbReference>
<dbReference type="GO" id="GO:0009055">
    <property type="term" value="F:electron transfer activity"/>
    <property type="evidence" value="ECO:0007669"/>
    <property type="project" value="InterPro"/>
</dbReference>
<evidence type="ECO:0000313" key="9">
    <source>
        <dbReference type="EMBL" id="KGY07553.1"/>
    </source>
</evidence>
<reference evidence="9 10" key="1">
    <citation type="submission" date="2014-10" db="EMBL/GenBank/DDBJ databases">
        <title>Genome sequencing of Vibrio sinaloensis T08.</title>
        <authorList>
            <person name="Chan K.-G."/>
            <person name="Mohamad N.I."/>
        </authorList>
    </citation>
    <scope>NUCLEOTIDE SEQUENCE [LARGE SCALE GENOMIC DNA]</scope>
    <source>
        <strain evidence="9 10">T08</strain>
    </source>
</reference>